<proteinExistence type="predicted"/>
<name>A0A6C0AYJ4_9ZZZZ</name>
<evidence type="ECO:0000313" key="1">
    <source>
        <dbReference type="EMBL" id="QHS85067.1"/>
    </source>
</evidence>
<organism evidence="1">
    <name type="scientific">viral metagenome</name>
    <dbReference type="NCBI Taxonomy" id="1070528"/>
    <lineage>
        <taxon>unclassified sequences</taxon>
        <taxon>metagenomes</taxon>
        <taxon>organismal metagenomes</taxon>
    </lineage>
</organism>
<protein>
    <recommendedName>
        <fullName evidence="2">Prolyl 4-hydroxylase alpha subunit Fe(2+) 2OG dioxygenase domain-containing protein</fullName>
    </recommendedName>
</protein>
<dbReference type="InterPro" id="IPR045617">
    <property type="entry name" value="DUF6445"/>
</dbReference>
<sequence length="185" mass="21553">MSLIVVDNFYSNPDEVRNYVLTQKFEIKGNYPGNRTRSFATNELKTKIQEYIFPFGGKIIDFPISKDVYNGSFQYTTSRERSWIHVDCYNNWGGVLYLTPDAPLSSGTGFYKFKNGSTVQETEHGSETSKYSQDMTKWDLIDRVGNVYNRLILFNSKKFHTSLDYFGTDKFDGRLFQVFFFSTEK</sequence>
<reference evidence="1" key="1">
    <citation type="journal article" date="2020" name="Nature">
        <title>Giant virus diversity and host interactions through global metagenomics.</title>
        <authorList>
            <person name="Schulz F."/>
            <person name="Roux S."/>
            <person name="Paez-Espino D."/>
            <person name="Jungbluth S."/>
            <person name="Walsh D.A."/>
            <person name="Denef V.J."/>
            <person name="McMahon K.D."/>
            <person name="Konstantinidis K.T."/>
            <person name="Eloe-Fadrosh E.A."/>
            <person name="Kyrpides N.C."/>
            <person name="Woyke T."/>
        </authorList>
    </citation>
    <scope>NUCLEOTIDE SEQUENCE</scope>
    <source>
        <strain evidence="1">GVMAG-M-3300009182-67</strain>
    </source>
</reference>
<dbReference type="EMBL" id="MN739039">
    <property type="protein sequence ID" value="QHS85067.1"/>
    <property type="molecule type" value="Genomic_DNA"/>
</dbReference>
<evidence type="ECO:0008006" key="2">
    <source>
        <dbReference type="Google" id="ProtNLM"/>
    </source>
</evidence>
<dbReference type="Pfam" id="PF20043">
    <property type="entry name" value="DUF6445"/>
    <property type="match status" value="1"/>
</dbReference>
<dbReference type="AlphaFoldDB" id="A0A6C0AYJ4"/>
<accession>A0A6C0AYJ4</accession>